<dbReference type="GO" id="GO:0005965">
    <property type="term" value="C:protein farnesyltransferase complex"/>
    <property type="evidence" value="ECO:0007669"/>
    <property type="project" value="UniProtKB-UniRule"/>
</dbReference>
<dbReference type="PANTHER" id="PTHR11774:SF6">
    <property type="entry name" value="PROTEIN FARNESYLTRANSFERASE SUBUNIT BETA"/>
    <property type="match status" value="1"/>
</dbReference>
<proteinExistence type="inferred from homology"/>
<dbReference type="InterPro" id="IPR008930">
    <property type="entry name" value="Terpenoid_cyclase/PrenylTrfase"/>
</dbReference>
<evidence type="ECO:0000256" key="9">
    <source>
        <dbReference type="RuleBase" id="RU365056"/>
    </source>
</evidence>
<dbReference type="GO" id="GO:0097354">
    <property type="term" value="P:prenylation"/>
    <property type="evidence" value="ECO:0007669"/>
    <property type="project" value="UniProtKB-UniRule"/>
</dbReference>
<dbReference type="EMBL" id="SGPM01000279">
    <property type="protein sequence ID" value="THH27106.1"/>
    <property type="molecule type" value="Genomic_DNA"/>
</dbReference>
<reference evidence="12 13" key="1">
    <citation type="submission" date="2019-02" db="EMBL/GenBank/DDBJ databases">
        <title>Genome sequencing of the rare red list fungi Antrodiella citrinella (Flaviporus citrinellus).</title>
        <authorList>
            <person name="Buettner E."/>
            <person name="Kellner H."/>
        </authorList>
    </citation>
    <scope>NUCLEOTIDE SEQUENCE [LARGE SCALE GENOMIC DNA]</scope>
    <source>
        <strain evidence="12 13">DSM 108506</strain>
    </source>
</reference>
<evidence type="ECO:0000256" key="2">
    <source>
        <dbReference type="ARBA" id="ARBA00012702"/>
    </source>
</evidence>
<dbReference type="PANTHER" id="PTHR11774">
    <property type="entry name" value="GERANYLGERANYL TRANSFERASE TYPE BETA SUBUNIT"/>
    <property type="match status" value="1"/>
</dbReference>
<keyword evidence="4 9" id="KW-0637">Prenyltransferase</keyword>
<keyword evidence="7" id="KW-0677">Repeat</keyword>
<dbReference type="Proteomes" id="UP000308730">
    <property type="component" value="Unassembled WGS sequence"/>
</dbReference>
<keyword evidence="13" id="KW-1185">Reference proteome</keyword>
<comment type="function">
    <text evidence="9">Catalyzes the transfer of a farnesyl moiety from farnesyl diphosphate to a cysteine at the fourth position from the C-terminus of several proteins. The beta subunit is responsible for peptide-binding.</text>
</comment>
<dbReference type="Pfam" id="PF00432">
    <property type="entry name" value="Prenyltrans"/>
    <property type="match status" value="1"/>
</dbReference>
<dbReference type="InterPro" id="IPR001330">
    <property type="entry name" value="Prenyltrans"/>
</dbReference>
<evidence type="ECO:0000256" key="6">
    <source>
        <dbReference type="ARBA" id="ARBA00022723"/>
    </source>
</evidence>
<evidence type="ECO:0000256" key="4">
    <source>
        <dbReference type="ARBA" id="ARBA00022602"/>
    </source>
</evidence>
<evidence type="ECO:0000313" key="12">
    <source>
        <dbReference type="EMBL" id="THH27106.1"/>
    </source>
</evidence>
<keyword evidence="5 9" id="KW-0808">Transferase</keyword>
<evidence type="ECO:0000256" key="8">
    <source>
        <dbReference type="ARBA" id="ARBA00022833"/>
    </source>
</evidence>
<evidence type="ECO:0000259" key="11">
    <source>
        <dbReference type="Pfam" id="PF00432"/>
    </source>
</evidence>
<organism evidence="12 13">
    <name type="scientific">Antrodiella citrinella</name>
    <dbReference type="NCBI Taxonomy" id="2447956"/>
    <lineage>
        <taxon>Eukaryota</taxon>
        <taxon>Fungi</taxon>
        <taxon>Dikarya</taxon>
        <taxon>Basidiomycota</taxon>
        <taxon>Agaricomycotina</taxon>
        <taxon>Agaricomycetes</taxon>
        <taxon>Polyporales</taxon>
        <taxon>Steccherinaceae</taxon>
        <taxon>Antrodiella</taxon>
    </lineage>
</organism>
<dbReference type="OrthoDB" id="10261146at2759"/>
<feature type="compositionally biased region" description="Polar residues" evidence="10">
    <location>
        <begin position="11"/>
        <end position="24"/>
    </location>
</feature>
<dbReference type="AlphaFoldDB" id="A0A4S4MMF6"/>
<accession>A0A4S4MMF6</accession>
<evidence type="ECO:0000256" key="1">
    <source>
        <dbReference type="ARBA" id="ARBA00010497"/>
    </source>
</evidence>
<dbReference type="Gene3D" id="1.50.10.20">
    <property type="match status" value="1"/>
</dbReference>
<keyword evidence="6 9" id="KW-0479">Metal-binding</keyword>
<name>A0A4S4MMF6_9APHY</name>
<dbReference type="InterPro" id="IPR045089">
    <property type="entry name" value="PGGT1B-like"/>
</dbReference>
<sequence>MATSDERDWTPTPTDGVSTPTSTLQAHTEEILKARYLSTHLNAAANANQEAAKKPFEPTLNKNSHVQYLLRNLRQGFPARYISQEASQPWLIFWTLQGFQLFGFGMDGNTKKQTVDTILAMQHPNGGFGGGPGQAPHLLPTYAAVCALAIVGQPGAGGGWDQIDRDKLYDFFMSLKQPDGSFLVAHHAEVDVRGIYCLLAVATLLNIITPELVAGTPEFIASCQTYEGGFGNASFPGWALRGSSIDPSIARPPLGEAHGGYTFCATASWVLLQPYLRTSYSQEGAVQPSVNLKALLRWTVQMQGSSIELGGFKGRTNKLVDGCYSWWVGGCAGLVEGLLGGGHSAKAEDDAVDAKADQDNSLFNREALQEYVLYAAQHPAGGLADKPPKPADSYHTLYCLAGLSASQHRVMPSKERRATLESVYHTEPESQNDGLRKEVFLSALSWVEEVGTAKYVGGAESRLNATHPLFNLTVTHTENMMGHFYKQRVPVWNPQKKSS</sequence>
<comment type="catalytic activity">
    <reaction evidence="9">
        <text>L-cysteinyl-[protein] + (2E,6E)-farnesyl diphosphate = S-(2E,6E)-farnesyl-L-cysteinyl-[protein] + diphosphate</text>
        <dbReference type="Rhea" id="RHEA:13345"/>
        <dbReference type="Rhea" id="RHEA-COMP:10131"/>
        <dbReference type="Rhea" id="RHEA-COMP:11535"/>
        <dbReference type="ChEBI" id="CHEBI:29950"/>
        <dbReference type="ChEBI" id="CHEBI:33019"/>
        <dbReference type="ChEBI" id="CHEBI:86019"/>
        <dbReference type="ChEBI" id="CHEBI:175763"/>
    </reaction>
</comment>
<dbReference type="EC" id="2.5.1.58" evidence="2 9"/>
<gene>
    <name evidence="12" type="ORF">EUX98_g7081</name>
</gene>
<evidence type="ECO:0000256" key="7">
    <source>
        <dbReference type="ARBA" id="ARBA00022737"/>
    </source>
</evidence>
<dbReference type="SUPFAM" id="SSF48239">
    <property type="entry name" value="Terpenoid cyclases/Protein prenyltransferases"/>
    <property type="match status" value="1"/>
</dbReference>
<comment type="similarity">
    <text evidence="1 9">Belongs to the protein prenyltransferase subunit beta family.</text>
</comment>
<evidence type="ECO:0000256" key="3">
    <source>
        <dbReference type="ARBA" id="ARBA00015798"/>
    </source>
</evidence>
<feature type="domain" description="Prenyltransferase alpha-alpha toroid" evidence="11">
    <location>
        <begin position="60"/>
        <end position="471"/>
    </location>
</feature>
<evidence type="ECO:0000256" key="10">
    <source>
        <dbReference type="SAM" id="MobiDB-lite"/>
    </source>
</evidence>
<comment type="cofactor">
    <cofactor evidence="9">
        <name>Zn(2+)</name>
        <dbReference type="ChEBI" id="CHEBI:29105"/>
    </cofactor>
    <text evidence="9">Binds 1 zinc ion per subunit.</text>
</comment>
<evidence type="ECO:0000313" key="13">
    <source>
        <dbReference type="Proteomes" id="UP000308730"/>
    </source>
</evidence>
<dbReference type="GO" id="GO:0004660">
    <property type="term" value="F:protein farnesyltransferase activity"/>
    <property type="evidence" value="ECO:0007669"/>
    <property type="project" value="UniProtKB-UniRule"/>
</dbReference>
<dbReference type="InterPro" id="IPR026872">
    <property type="entry name" value="FTB"/>
</dbReference>
<feature type="region of interest" description="Disordered" evidence="10">
    <location>
        <begin position="1"/>
        <end position="24"/>
    </location>
</feature>
<evidence type="ECO:0000256" key="5">
    <source>
        <dbReference type="ARBA" id="ARBA00022679"/>
    </source>
</evidence>
<protein>
    <recommendedName>
        <fullName evidence="3 9">Protein farnesyltransferase subunit beta</fullName>
        <shortName evidence="9">FTase-beta</shortName>
        <ecNumber evidence="2 9">2.5.1.58</ecNumber>
    </recommendedName>
</protein>
<comment type="subunit">
    <text evidence="9">Heterodimer of an alpha and a beta subunit.</text>
</comment>
<keyword evidence="8 9" id="KW-0862">Zinc</keyword>
<dbReference type="CDD" id="cd02893">
    <property type="entry name" value="FTase"/>
    <property type="match status" value="1"/>
</dbReference>
<dbReference type="GO" id="GO:0008270">
    <property type="term" value="F:zinc ion binding"/>
    <property type="evidence" value="ECO:0007669"/>
    <property type="project" value="UniProtKB-UniRule"/>
</dbReference>
<comment type="caution">
    <text evidence="12">The sequence shown here is derived from an EMBL/GenBank/DDBJ whole genome shotgun (WGS) entry which is preliminary data.</text>
</comment>